<proteinExistence type="predicted"/>
<reference evidence="1" key="2">
    <citation type="journal article" date="2015" name="Data Brief">
        <title>Shoot transcriptome of the giant reed, Arundo donax.</title>
        <authorList>
            <person name="Barrero R.A."/>
            <person name="Guerrero F.D."/>
            <person name="Moolhuijzen P."/>
            <person name="Goolsby J.A."/>
            <person name="Tidwell J."/>
            <person name="Bellgard S.E."/>
            <person name="Bellgard M.I."/>
        </authorList>
    </citation>
    <scope>NUCLEOTIDE SEQUENCE</scope>
    <source>
        <tissue evidence="1">Shoot tissue taken approximately 20 cm above the soil surface</tissue>
    </source>
</reference>
<evidence type="ECO:0000313" key="1">
    <source>
        <dbReference type="EMBL" id="JAD18577.1"/>
    </source>
</evidence>
<dbReference type="AlphaFoldDB" id="A0A0A8Y402"/>
<dbReference type="EMBL" id="GBRH01279318">
    <property type="protein sequence ID" value="JAD18577.1"/>
    <property type="molecule type" value="Transcribed_RNA"/>
</dbReference>
<protein>
    <submittedName>
        <fullName evidence="1">Uncharacterized protein</fullName>
    </submittedName>
</protein>
<sequence length="62" mass="7209">MGSSSRTLKLMIIMMRSASSMSYLPPTLLNKMVSFKGRIRLLLLLQEKYWMSMAHRRSFGPK</sequence>
<organism evidence="1">
    <name type="scientific">Arundo donax</name>
    <name type="common">Giant reed</name>
    <name type="synonym">Donax arundinaceus</name>
    <dbReference type="NCBI Taxonomy" id="35708"/>
    <lineage>
        <taxon>Eukaryota</taxon>
        <taxon>Viridiplantae</taxon>
        <taxon>Streptophyta</taxon>
        <taxon>Embryophyta</taxon>
        <taxon>Tracheophyta</taxon>
        <taxon>Spermatophyta</taxon>
        <taxon>Magnoliopsida</taxon>
        <taxon>Liliopsida</taxon>
        <taxon>Poales</taxon>
        <taxon>Poaceae</taxon>
        <taxon>PACMAD clade</taxon>
        <taxon>Arundinoideae</taxon>
        <taxon>Arundineae</taxon>
        <taxon>Arundo</taxon>
    </lineage>
</organism>
<name>A0A0A8Y402_ARUDO</name>
<reference evidence="1" key="1">
    <citation type="submission" date="2014-09" db="EMBL/GenBank/DDBJ databases">
        <authorList>
            <person name="Magalhaes I.L.F."/>
            <person name="Oliveira U."/>
            <person name="Santos F.R."/>
            <person name="Vidigal T.H.D.A."/>
            <person name="Brescovit A.D."/>
            <person name="Santos A.J."/>
        </authorList>
    </citation>
    <scope>NUCLEOTIDE SEQUENCE</scope>
    <source>
        <tissue evidence="1">Shoot tissue taken approximately 20 cm above the soil surface</tissue>
    </source>
</reference>
<accession>A0A0A8Y402</accession>